<keyword evidence="5 6" id="KW-0233">DNA recombination</keyword>
<sequence length="212" mass="23302">MLGLWIEQTEGAKFWLKVFNDLKTRGVGDILIAVTDGLKGIGEALEAVFPQAALQTCIVHLLRNSLSFAGWKERKLLAAALRPIYTAVSAEAALAELEAFERGPWGQKFPMIGPAWRCAWERVTPFFAYPPAVKRLIYTTNAIESLKGTSRNRPCSPEPGLSLHKSSSDEQWMTAASRCPRRRGTPRRGFSPHAGCADAPALLTSHTSLRAL</sequence>
<dbReference type="InterPro" id="IPR001207">
    <property type="entry name" value="Transposase_mutator"/>
</dbReference>
<keyword evidence="8" id="KW-1185">Reference proteome</keyword>
<evidence type="ECO:0000256" key="6">
    <source>
        <dbReference type="RuleBase" id="RU365089"/>
    </source>
</evidence>
<organism evidence="7 8">
    <name type="scientific">Sphaerotilus montanus</name>
    <dbReference type="NCBI Taxonomy" id="522889"/>
    <lineage>
        <taxon>Bacteria</taxon>
        <taxon>Pseudomonadati</taxon>
        <taxon>Pseudomonadota</taxon>
        <taxon>Betaproteobacteria</taxon>
        <taxon>Burkholderiales</taxon>
        <taxon>Sphaerotilaceae</taxon>
        <taxon>Sphaerotilus</taxon>
    </lineage>
</organism>
<reference evidence="7 8" key="1">
    <citation type="submission" date="2020-07" db="EMBL/GenBank/DDBJ databases">
        <title>Genomic Encyclopedia of Archaeal and Bacterial Type Strains, Phase II (KMG-II): from individual species to whole genera.</title>
        <authorList>
            <person name="Goeker M."/>
        </authorList>
    </citation>
    <scope>NUCLEOTIDE SEQUENCE [LARGE SCALE GENOMIC DNA]</scope>
    <source>
        <strain evidence="7 8">DSM 21226</strain>
    </source>
</reference>
<keyword evidence="6" id="KW-0814">Transposable element</keyword>
<evidence type="ECO:0000256" key="2">
    <source>
        <dbReference type="ARBA" id="ARBA00010961"/>
    </source>
</evidence>
<evidence type="ECO:0000256" key="3">
    <source>
        <dbReference type="ARBA" id="ARBA00022578"/>
    </source>
</evidence>
<dbReference type="GO" id="GO:0006313">
    <property type="term" value="P:DNA transposition"/>
    <property type="evidence" value="ECO:0007669"/>
    <property type="project" value="UniProtKB-UniRule"/>
</dbReference>
<dbReference type="PANTHER" id="PTHR33217">
    <property type="entry name" value="TRANSPOSASE FOR INSERTION SEQUENCE ELEMENT IS1081"/>
    <property type="match status" value="1"/>
</dbReference>
<comment type="function">
    <text evidence="1 6">Required for the transposition of the insertion element.</text>
</comment>
<dbReference type="EMBL" id="JACCFH010000001">
    <property type="protein sequence ID" value="NYG35348.1"/>
    <property type="molecule type" value="Genomic_DNA"/>
</dbReference>
<keyword evidence="4 6" id="KW-0238">DNA-binding</keyword>
<evidence type="ECO:0000256" key="4">
    <source>
        <dbReference type="ARBA" id="ARBA00023125"/>
    </source>
</evidence>
<dbReference type="GO" id="GO:0003677">
    <property type="term" value="F:DNA binding"/>
    <property type="evidence" value="ECO:0007669"/>
    <property type="project" value="UniProtKB-UniRule"/>
</dbReference>
<evidence type="ECO:0000256" key="1">
    <source>
        <dbReference type="ARBA" id="ARBA00002190"/>
    </source>
</evidence>
<protein>
    <recommendedName>
        <fullName evidence="6">Mutator family transposase</fullName>
    </recommendedName>
</protein>
<evidence type="ECO:0000256" key="5">
    <source>
        <dbReference type="ARBA" id="ARBA00023172"/>
    </source>
</evidence>
<accession>A0A7Y9R4D2</accession>
<dbReference type="AlphaFoldDB" id="A0A7Y9R4D2"/>
<name>A0A7Y9R4D2_9BURK</name>
<proteinExistence type="inferred from homology"/>
<evidence type="ECO:0000313" key="7">
    <source>
        <dbReference type="EMBL" id="NYG35348.1"/>
    </source>
</evidence>
<keyword evidence="3 6" id="KW-0815">Transposition</keyword>
<dbReference type="Proteomes" id="UP000518288">
    <property type="component" value="Unassembled WGS sequence"/>
</dbReference>
<dbReference type="Pfam" id="PF00872">
    <property type="entry name" value="Transposase_mut"/>
    <property type="match status" value="1"/>
</dbReference>
<dbReference type="PANTHER" id="PTHR33217:SF8">
    <property type="entry name" value="MUTATOR FAMILY TRANSPOSASE"/>
    <property type="match status" value="1"/>
</dbReference>
<comment type="caution">
    <text evidence="7">The sequence shown here is derived from an EMBL/GenBank/DDBJ whole genome shotgun (WGS) entry which is preliminary data.</text>
</comment>
<dbReference type="PROSITE" id="PS01007">
    <property type="entry name" value="TRANSPOSASE_MUTATOR"/>
    <property type="match status" value="1"/>
</dbReference>
<gene>
    <name evidence="7" type="ORF">BDD16_004334</name>
</gene>
<dbReference type="GO" id="GO:0004803">
    <property type="term" value="F:transposase activity"/>
    <property type="evidence" value="ECO:0007669"/>
    <property type="project" value="UniProtKB-UniRule"/>
</dbReference>
<comment type="similarity">
    <text evidence="2 6">Belongs to the transposase mutator family.</text>
</comment>
<evidence type="ECO:0000313" key="8">
    <source>
        <dbReference type="Proteomes" id="UP000518288"/>
    </source>
</evidence>